<feature type="domain" description="Cyclic nucleotide-binding" evidence="5">
    <location>
        <begin position="523"/>
        <end position="627"/>
    </location>
</feature>
<dbReference type="GO" id="GO:0005221">
    <property type="term" value="F:intracellularly cyclic nucleotide-activated monoatomic cation channel activity"/>
    <property type="evidence" value="ECO:0007669"/>
    <property type="project" value="InterPro"/>
</dbReference>
<evidence type="ECO:0000256" key="1">
    <source>
        <dbReference type="ARBA" id="ARBA00023286"/>
    </source>
</evidence>
<keyword evidence="2" id="KW-0175">Coiled coil</keyword>
<keyword evidence="1" id="KW-1071">Ligand-gated ion channel</keyword>
<organism evidence="6">
    <name type="scientific">Oxyrrhis marina</name>
    <name type="common">Dinoflagellate</name>
    <dbReference type="NCBI Taxonomy" id="2969"/>
    <lineage>
        <taxon>Eukaryota</taxon>
        <taxon>Sar</taxon>
        <taxon>Alveolata</taxon>
        <taxon>Dinophyceae</taxon>
        <taxon>Oxyrrhinales</taxon>
        <taxon>Oxyrrhinaceae</taxon>
        <taxon>Oxyrrhis</taxon>
    </lineage>
</organism>
<evidence type="ECO:0000259" key="5">
    <source>
        <dbReference type="PROSITE" id="PS50042"/>
    </source>
</evidence>
<dbReference type="EMBL" id="HBJB01003389">
    <property type="protein sequence ID" value="CAE0843807.1"/>
    <property type="molecule type" value="Transcribed_RNA"/>
</dbReference>
<feature type="coiled-coil region" evidence="2">
    <location>
        <begin position="982"/>
        <end position="1009"/>
    </location>
</feature>
<feature type="transmembrane region" description="Helical" evidence="4">
    <location>
        <begin position="349"/>
        <end position="370"/>
    </location>
</feature>
<gene>
    <name evidence="6" type="ORF">OMAR00294_LOCUS2757</name>
</gene>
<dbReference type="Gene3D" id="2.60.120.10">
    <property type="entry name" value="Jelly Rolls"/>
    <property type="match status" value="1"/>
</dbReference>
<accession>A0A7S4GQK3</accession>
<keyword evidence="4" id="KW-0812">Transmembrane</keyword>
<keyword evidence="1" id="KW-0813">Transport</keyword>
<dbReference type="PROSITE" id="PS50042">
    <property type="entry name" value="CNMP_BINDING_3"/>
    <property type="match status" value="1"/>
</dbReference>
<dbReference type="InterPro" id="IPR000595">
    <property type="entry name" value="cNMP-bd_dom"/>
</dbReference>
<feature type="transmembrane region" description="Helical" evidence="4">
    <location>
        <begin position="189"/>
        <end position="211"/>
    </location>
</feature>
<feature type="transmembrane region" description="Helical" evidence="4">
    <location>
        <begin position="278"/>
        <end position="300"/>
    </location>
</feature>
<sequence>MPAAAEGEQRGAPFAHVSPALSSQARSSQALGEGSHSPGVRKGAVKAVSGSILSNASSKIRGVVTRQQSQAGGAWMATSRNFQEMVLEGNRRVRLTGIDENTYHAGQAVVQEGANGARGTVAETSTGTSITVLVESGVFTCFEFVTVGGAFAGGPPTSADAVQDGVRTRRAWKEAPPHVIRPDSKLAKLVLSALQLGSAEAIVVAPMMSAFSTSELHRIYPVLLFDAAFEMFFVLIFVVFNTLVVYVDDDSDAVRPSMILRARSSFSSHGEPKWTQFLAFWLTLVSFVPTLLLVVGGWSISSGPMSNPGLRALWFLRLGRVLYLKVSGYTDHEGAARVTHGNVPHLVGLIRLMVMVLSMCHVFGCLWYLVMRSSGGLDWHVEEEIGYEEGTSFFALAFRDGSMVLASMGLPNASNDTERVGLAILAPLGQLFMAYVFAELVLLATRLSIMSNRKHETEALILAASAQLKLPWHLRHRIKSFHAFQAKWHDFGIYEILLKDLPRGMIAEIKLEVFGAVFQNTWWLADLPRDVINDLVCMFKEEIRTEKDILCRYQEIGKEMFFVVHGVCEVYSGVAPYPKVAEKSSGQYFGELALVTENARRNAWVVTAAGDFCLVAKLDKSSFDQVFSEDEKKKFYKKYQEMTAQQQQKQEQQKQAQPVSISAISLASPAVVTAADHGLLSGGSAAISGVKGKGWETLLNTTHIVSLIDEDNFELREVDTGDLDAGELDLSTAVVTCVAQRRRPSVAAGTGKPRPQNVRMVADDVPATIDEHDAPRNAEWKGTFQCRDREYVLHLNFTGFRERGPFTGVATEQTFGEESIQLSVEGHTLAGHEIEFQMSDSSGGQRFFAGDVSGCWRTISGKWRKGQEDAEPHKLVLEAVDPDLSVVVDALERQARDDQITHDDRVAELEAQLGVANKKNRLLLAQHAGNQMRKIAGKKAKPDEIEVSPISPPPGKRSVGGLLKAGVTEVVLAKRKSDAEPADDLSRKVSSLDARMEEMKAQLPQLVQRAVQAAIGADKKVDVQADGQSGEVQSPVLPGQPRPGA</sequence>
<feature type="region of interest" description="Disordered" evidence="3">
    <location>
        <begin position="935"/>
        <end position="961"/>
    </location>
</feature>
<dbReference type="InterPro" id="IPR018490">
    <property type="entry name" value="cNMP-bd_dom_sf"/>
</dbReference>
<evidence type="ECO:0000256" key="4">
    <source>
        <dbReference type="SAM" id="Phobius"/>
    </source>
</evidence>
<dbReference type="InterPro" id="IPR050866">
    <property type="entry name" value="CNG_cation_channel"/>
</dbReference>
<feature type="compositionally biased region" description="Low complexity" evidence="3">
    <location>
        <begin position="18"/>
        <end position="31"/>
    </location>
</feature>
<dbReference type="AlphaFoldDB" id="A0A7S4GQK3"/>
<proteinExistence type="predicted"/>
<feature type="region of interest" description="Disordered" evidence="3">
    <location>
        <begin position="1"/>
        <end position="42"/>
    </location>
</feature>
<dbReference type="Gene3D" id="1.10.287.70">
    <property type="match status" value="1"/>
</dbReference>
<keyword evidence="1" id="KW-0407">Ion channel</keyword>
<dbReference type="PANTHER" id="PTHR45638:SF11">
    <property type="entry name" value="CYCLIC NUCLEOTIDE-GATED CATION CHANNEL SUBUNIT A"/>
    <property type="match status" value="1"/>
</dbReference>
<feature type="transmembrane region" description="Helical" evidence="4">
    <location>
        <begin position="422"/>
        <end position="444"/>
    </location>
</feature>
<name>A0A7S4GQK3_OXYMA</name>
<keyword evidence="4" id="KW-0472">Membrane</keyword>
<dbReference type="CDD" id="cd00038">
    <property type="entry name" value="CAP_ED"/>
    <property type="match status" value="1"/>
</dbReference>
<evidence type="ECO:0000256" key="2">
    <source>
        <dbReference type="SAM" id="Coils"/>
    </source>
</evidence>
<feature type="region of interest" description="Disordered" evidence="3">
    <location>
        <begin position="1022"/>
        <end position="1045"/>
    </location>
</feature>
<feature type="transmembrane region" description="Helical" evidence="4">
    <location>
        <begin position="223"/>
        <end position="247"/>
    </location>
</feature>
<keyword evidence="1" id="KW-0406">Ion transport</keyword>
<dbReference type="InterPro" id="IPR014710">
    <property type="entry name" value="RmlC-like_jellyroll"/>
</dbReference>
<keyword evidence="4" id="KW-1133">Transmembrane helix</keyword>
<evidence type="ECO:0000313" key="6">
    <source>
        <dbReference type="EMBL" id="CAE0843807.1"/>
    </source>
</evidence>
<dbReference type="Pfam" id="PF00027">
    <property type="entry name" value="cNMP_binding"/>
    <property type="match status" value="1"/>
</dbReference>
<dbReference type="SUPFAM" id="SSF81324">
    <property type="entry name" value="Voltage-gated potassium channels"/>
    <property type="match status" value="1"/>
</dbReference>
<reference evidence="6" key="1">
    <citation type="submission" date="2021-01" db="EMBL/GenBank/DDBJ databases">
        <authorList>
            <person name="Corre E."/>
            <person name="Pelletier E."/>
            <person name="Niang G."/>
            <person name="Scheremetjew M."/>
            <person name="Finn R."/>
            <person name="Kale V."/>
            <person name="Holt S."/>
            <person name="Cochrane G."/>
            <person name="Meng A."/>
            <person name="Brown T."/>
            <person name="Cohen L."/>
        </authorList>
    </citation>
    <scope>NUCLEOTIDE SEQUENCE</scope>
    <source>
        <strain evidence="6">LB1974</strain>
    </source>
</reference>
<dbReference type="PANTHER" id="PTHR45638">
    <property type="entry name" value="CYCLIC NUCLEOTIDE-GATED CATION CHANNEL SUBUNIT A"/>
    <property type="match status" value="1"/>
</dbReference>
<evidence type="ECO:0000256" key="3">
    <source>
        <dbReference type="SAM" id="MobiDB-lite"/>
    </source>
</evidence>
<protein>
    <recommendedName>
        <fullName evidence="5">Cyclic nucleotide-binding domain-containing protein</fullName>
    </recommendedName>
</protein>
<dbReference type="GO" id="GO:0044877">
    <property type="term" value="F:protein-containing complex binding"/>
    <property type="evidence" value="ECO:0007669"/>
    <property type="project" value="TreeGrafter"/>
</dbReference>
<dbReference type="SUPFAM" id="SSF51206">
    <property type="entry name" value="cAMP-binding domain-like"/>
    <property type="match status" value="1"/>
</dbReference>